<keyword evidence="2" id="KW-1003">Cell membrane</keyword>
<keyword evidence="6 11" id="KW-1133">Transmembrane helix</keyword>
<feature type="transmembrane region" description="Helical" evidence="11">
    <location>
        <begin position="228"/>
        <end position="250"/>
    </location>
</feature>
<dbReference type="InterPro" id="IPR023234">
    <property type="entry name" value="NarG-like_domain"/>
</dbReference>
<dbReference type="RefSeq" id="WP_085052204.1">
    <property type="nucleotide sequence ID" value="NZ_LNQR01000058.1"/>
</dbReference>
<dbReference type="Gene3D" id="1.10.1060.10">
    <property type="entry name" value="Alpha-helical ferredoxin"/>
    <property type="match status" value="1"/>
</dbReference>
<dbReference type="PANTHER" id="PTHR43255">
    <property type="entry name" value="IRON-SULFUR-BINDING OXIDOREDUCTASE FADF-RELATED-RELATED"/>
    <property type="match status" value="1"/>
</dbReference>
<dbReference type="InterPro" id="IPR017900">
    <property type="entry name" value="4Fe4S_Fe_S_CS"/>
</dbReference>
<evidence type="ECO:0000313" key="14">
    <source>
        <dbReference type="Proteomes" id="UP000060487"/>
    </source>
</evidence>
<keyword evidence="10 11" id="KW-0472">Membrane</keyword>
<protein>
    <submittedName>
        <fullName evidence="13">Heterodisulfide reductase subunit E</fullName>
    </submittedName>
</protein>
<organism evidence="13 14">
    <name type="scientific">Candidatus Magnetominusculus xianensis</name>
    <dbReference type="NCBI Taxonomy" id="1748249"/>
    <lineage>
        <taxon>Bacteria</taxon>
        <taxon>Pseudomonadati</taxon>
        <taxon>Nitrospirota</taxon>
        <taxon>Nitrospiria</taxon>
        <taxon>Nitrospirales</taxon>
        <taxon>Nitrospiraceae</taxon>
        <taxon>Candidatus Magnetominusculus</taxon>
    </lineage>
</organism>
<evidence type="ECO:0000256" key="3">
    <source>
        <dbReference type="ARBA" id="ARBA00022485"/>
    </source>
</evidence>
<evidence type="ECO:0000256" key="5">
    <source>
        <dbReference type="ARBA" id="ARBA00022723"/>
    </source>
</evidence>
<evidence type="ECO:0000313" key="13">
    <source>
        <dbReference type="EMBL" id="KWT85874.1"/>
    </source>
</evidence>
<accession>A0ABR5SFC2</accession>
<comment type="caution">
    <text evidence="13">The sequence shown here is derived from an EMBL/GenBank/DDBJ whole genome shotgun (WGS) entry which is preliminary data.</text>
</comment>
<dbReference type="Proteomes" id="UP000060487">
    <property type="component" value="Unassembled WGS sequence"/>
</dbReference>
<evidence type="ECO:0000256" key="10">
    <source>
        <dbReference type="ARBA" id="ARBA00023136"/>
    </source>
</evidence>
<dbReference type="Gene3D" id="1.20.950.20">
    <property type="entry name" value="Transmembrane di-heme cytochromes, Chain C"/>
    <property type="match status" value="1"/>
</dbReference>
<evidence type="ECO:0000256" key="7">
    <source>
        <dbReference type="ARBA" id="ARBA00023002"/>
    </source>
</evidence>
<dbReference type="InterPro" id="IPR017896">
    <property type="entry name" value="4Fe4S_Fe-S-bd"/>
</dbReference>
<keyword evidence="4 11" id="KW-0812">Transmembrane</keyword>
<keyword evidence="14" id="KW-1185">Reference proteome</keyword>
<feature type="transmembrane region" description="Helical" evidence="11">
    <location>
        <begin position="286"/>
        <end position="303"/>
    </location>
</feature>
<evidence type="ECO:0000256" key="11">
    <source>
        <dbReference type="SAM" id="Phobius"/>
    </source>
</evidence>
<dbReference type="NCBIfam" id="NF038018">
    <property type="entry name" value="qmoC"/>
    <property type="match status" value="1"/>
</dbReference>
<dbReference type="EMBL" id="LNQR01000058">
    <property type="protein sequence ID" value="KWT85874.1"/>
    <property type="molecule type" value="Genomic_DNA"/>
</dbReference>
<dbReference type="SUPFAM" id="SSF103501">
    <property type="entry name" value="Respiratory nitrate reductase 1 gamma chain"/>
    <property type="match status" value="1"/>
</dbReference>
<feature type="transmembrane region" description="Helical" evidence="11">
    <location>
        <begin position="344"/>
        <end position="365"/>
    </location>
</feature>
<feature type="transmembrane region" description="Helical" evidence="11">
    <location>
        <begin position="315"/>
        <end position="332"/>
    </location>
</feature>
<keyword evidence="7" id="KW-0560">Oxidoreductase</keyword>
<dbReference type="PANTHER" id="PTHR43255:SF1">
    <property type="entry name" value="IRON-SULFUR-BINDING OXIDOREDUCTASE FADF-RELATED"/>
    <property type="match status" value="1"/>
</dbReference>
<dbReference type="InterPro" id="IPR051460">
    <property type="entry name" value="HdrC_iron-sulfur_subunit"/>
</dbReference>
<evidence type="ECO:0000256" key="9">
    <source>
        <dbReference type="ARBA" id="ARBA00023014"/>
    </source>
</evidence>
<keyword evidence="3" id="KW-0004">4Fe-4S</keyword>
<dbReference type="Pfam" id="PF02665">
    <property type="entry name" value="Nitrate_red_gam"/>
    <property type="match status" value="1"/>
</dbReference>
<dbReference type="InterPro" id="IPR036197">
    <property type="entry name" value="NarG-like_sf"/>
</dbReference>
<gene>
    <name evidence="13" type="ORF">ASN18_1583</name>
</gene>
<feature type="transmembrane region" description="Helical" evidence="11">
    <location>
        <begin position="117"/>
        <end position="139"/>
    </location>
</feature>
<dbReference type="PROSITE" id="PS51379">
    <property type="entry name" value="4FE4S_FER_2"/>
    <property type="match status" value="1"/>
</dbReference>
<keyword evidence="5" id="KW-0479">Metal-binding</keyword>
<evidence type="ECO:0000256" key="2">
    <source>
        <dbReference type="ARBA" id="ARBA00022475"/>
    </source>
</evidence>
<dbReference type="InterPro" id="IPR009051">
    <property type="entry name" value="Helical_ferredxn"/>
</dbReference>
<reference evidence="13 14" key="1">
    <citation type="submission" date="2015-11" db="EMBL/GenBank/DDBJ databases">
        <authorList>
            <person name="Lin W."/>
        </authorList>
    </citation>
    <scope>NUCLEOTIDE SEQUENCE [LARGE SCALE GENOMIC DNA]</scope>
    <source>
        <strain evidence="13 14">HCH-1</strain>
    </source>
</reference>
<proteinExistence type="predicted"/>
<evidence type="ECO:0000256" key="4">
    <source>
        <dbReference type="ARBA" id="ARBA00022692"/>
    </source>
</evidence>
<sequence>MGDAVFTPDIGFVRGLKEGGADTMKQCYQCATCSTVCDLTPADNPFPRKEMIMAQWGLKEELSADPDIWLCHNCNDCSKYCPRGARPGDVLSTLRKAVIAENAFPRFMGTIVGNAKLLIVALLIPVALFLALLNATGHLNIPAGDVVFNKFFPIPLVDAIFVTTAMCVVFVFAISVSRFWGKLNVNPYKLMAHSMLIPSLIETLKEIVFHKKFQKCGANADRTWTHRLIVAGFIGLFIQTNWAVFNLYVLKWETPFLKDDPNMMMILGSQAAVMMYYAVYKIFGNTSALLLLIGSLMLFANRIKDKGVNSVSSSFDWVFAVMVFLVCITGLLSEFCRFANNAQVAYPMYFIHLVCVFYIIAYLPYSKLAHMVYRTTAIVYAKMAKRDVM</sequence>
<evidence type="ECO:0000256" key="6">
    <source>
        <dbReference type="ARBA" id="ARBA00022989"/>
    </source>
</evidence>
<keyword evidence="8" id="KW-0408">Iron</keyword>
<dbReference type="Pfam" id="PF13183">
    <property type="entry name" value="Fer4_8"/>
    <property type="match status" value="1"/>
</dbReference>
<dbReference type="SUPFAM" id="SSF46548">
    <property type="entry name" value="alpha-helical ferredoxin"/>
    <property type="match status" value="1"/>
</dbReference>
<dbReference type="PROSITE" id="PS00198">
    <property type="entry name" value="4FE4S_FER_1"/>
    <property type="match status" value="1"/>
</dbReference>
<keyword evidence="9" id="KW-0411">Iron-sulfur</keyword>
<evidence type="ECO:0000256" key="8">
    <source>
        <dbReference type="ARBA" id="ARBA00023004"/>
    </source>
</evidence>
<feature type="domain" description="4Fe-4S ferredoxin-type" evidence="12">
    <location>
        <begin position="60"/>
        <end position="91"/>
    </location>
</feature>
<evidence type="ECO:0000259" key="12">
    <source>
        <dbReference type="PROSITE" id="PS51379"/>
    </source>
</evidence>
<name>A0ABR5SFC2_9BACT</name>
<feature type="transmembrane region" description="Helical" evidence="11">
    <location>
        <begin position="159"/>
        <end position="181"/>
    </location>
</feature>
<evidence type="ECO:0000256" key="1">
    <source>
        <dbReference type="ARBA" id="ARBA00004651"/>
    </source>
</evidence>
<comment type="subcellular location">
    <subcellularLocation>
        <location evidence="1">Cell membrane</location>
        <topology evidence="1">Multi-pass membrane protein</topology>
    </subcellularLocation>
</comment>